<sequence length="84" mass="9623">MMHSESLVGMMMVKLGVEQEVHNKGLACVSLKVCAHLSKPGPVCQPRIARNLQRWRWMHTGLNDIPDNALVNYRVNIVFFSKYK</sequence>
<dbReference type="AlphaFoldDB" id="A0A1J4QBA5"/>
<proteinExistence type="predicted"/>
<comment type="caution">
    <text evidence="1">The sequence shown here is derived from an EMBL/GenBank/DDBJ whole genome shotgun (WGS) entry which is preliminary data.</text>
</comment>
<dbReference type="Proteomes" id="UP000243073">
    <property type="component" value="Unassembled WGS sequence"/>
</dbReference>
<evidence type="ECO:0000313" key="1">
    <source>
        <dbReference type="EMBL" id="OIN04273.1"/>
    </source>
</evidence>
<organism evidence="1 2">
    <name type="scientific">Oceanisphaera psychrotolerans</name>
    <dbReference type="NCBI Taxonomy" id="1414654"/>
    <lineage>
        <taxon>Bacteria</taxon>
        <taxon>Pseudomonadati</taxon>
        <taxon>Pseudomonadota</taxon>
        <taxon>Gammaproteobacteria</taxon>
        <taxon>Aeromonadales</taxon>
        <taxon>Aeromonadaceae</taxon>
        <taxon>Oceanisphaera</taxon>
    </lineage>
</organism>
<name>A0A1J4QBA5_9GAMM</name>
<reference evidence="1 2" key="1">
    <citation type="submission" date="2016-07" db="EMBL/GenBank/DDBJ databases">
        <title>Draft Genome Sequence of Oceanisphaera psychrotolerans, isolated from coastal sediment samples.</title>
        <authorList>
            <person name="Zhuo S."/>
            <person name="Ruan Z."/>
        </authorList>
    </citation>
    <scope>NUCLEOTIDE SEQUENCE [LARGE SCALE GENOMIC DNA]</scope>
    <source>
        <strain evidence="1 2">LAM-WHM-ZC</strain>
    </source>
</reference>
<dbReference type="EMBL" id="MDKE01000069">
    <property type="protein sequence ID" value="OIN04273.1"/>
    <property type="molecule type" value="Genomic_DNA"/>
</dbReference>
<keyword evidence="2" id="KW-1185">Reference proteome</keyword>
<gene>
    <name evidence="1" type="ORF">BFR47_06615</name>
</gene>
<accession>A0A1J4QBA5</accession>
<evidence type="ECO:0000313" key="2">
    <source>
        <dbReference type="Proteomes" id="UP000243073"/>
    </source>
</evidence>
<protein>
    <submittedName>
        <fullName evidence="1">Uncharacterized protein</fullName>
    </submittedName>
</protein>
<dbReference type="STRING" id="1414654.BFR47_06615"/>